<feature type="chain" id="PRO_5042834405" evidence="3">
    <location>
        <begin position="20"/>
        <end position="665"/>
    </location>
</feature>
<dbReference type="EMBL" id="MU858045">
    <property type="protein sequence ID" value="KAK4220269.1"/>
    <property type="molecule type" value="Genomic_DNA"/>
</dbReference>
<proteinExistence type="predicted"/>
<dbReference type="PANTHER" id="PTHR48125:SF12">
    <property type="entry name" value="AT HOOK TRANSCRIPTION FACTOR FAMILY-RELATED"/>
    <property type="match status" value="1"/>
</dbReference>
<feature type="region of interest" description="Disordered" evidence="1">
    <location>
        <begin position="41"/>
        <end position="95"/>
    </location>
</feature>
<feature type="signal peptide" evidence="3">
    <location>
        <begin position="1"/>
        <end position="19"/>
    </location>
</feature>
<gene>
    <name evidence="4" type="ORF">QBC37DRAFT_445536</name>
</gene>
<keyword evidence="3" id="KW-0732">Signal</keyword>
<reference evidence="4" key="1">
    <citation type="journal article" date="2023" name="Mol. Phylogenet. Evol.">
        <title>Genome-scale phylogeny and comparative genomics of the fungal order Sordariales.</title>
        <authorList>
            <person name="Hensen N."/>
            <person name="Bonometti L."/>
            <person name="Westerberg I."/>
            <person name="Brannstrom I.O."/>
            <person name="Guillou S."/>
            <person name="Cros-Aarteil S."/>
            <person name="Calhoun S."/>
            <person name="Haridas S."/>
            <person name="Kuo A."/>
            <person name="Mondo S."/>
            <person name="Pangilinan J."/>
            <person name="Riley R."/>
            <person name="LaButti K."/>
            <person name="Andreopoulos B."/>
            <person name="Lipzen A."/>
            <person name="Chen C."/>
            <person name="Yan M."/>
            <person name="Daum C."/>
            <person name="Ng V."/>
            <person name="Clum A."/>
            <person name="Steindorff A."/>
            <person name="Ohm R.A."/>
            <person name="Martin F."/>
            <person name="Silar P."/>
            <person name="Natvig D.O."/>
            <person name="Lalanne C."/>
            <person name="Gautier V."/>
            <person name="Ament-Velasquez S.L."/>
            <person name="Kruys A."/>
            <person name="Hutchinson M.I."/>
            <person name="Powell A.J."/>
            <person name="Barry K."/>
            <person name="Miller A.N."/>
            <person name="Grigoriev I.V."/>
            <person name="Debuchy R."/>
            <person name="Gladieux P."/>
            <person name="Hiltunen Thoren M."/>
            <person name="Johannesson H."/>
        </authorList>
    </citation>
    <scope>NUCLEOTIDE SEQUENCE</scope>
    <source>
        <strain evidence="4">PSN293</strain>
    </source>
</reference>
<keyword evidence="2" id="KW-0812">Transmembrane</keyword>
<keyword evidence="5" id="KW-1185">Reference proteome</keyword>
<feature type="compositionally biased region" description="Basic and acidic residues" evidence="1">
    <location>
        <begin position="602"/>
        <end position="615"/>
    </location>
</feature>
<evidence type="ECO:0000256" key="2">
    <source>
        <dbReference type="SAM" id="Phobius"/>
    </source>
</evidence>
<name>A0AAN7BDY3_9PEZI</name>
<evidence type="ECO:0000313" key="4">
    <source>
        <dbReference type="EMBL" id="KAK4220269.1"/>
    </source>
</evidence>
<reference evidence="4" key="2">
    <citation type="submission" date="2023-05" db="EMBL/GenBank/DDBJ databases">
        <authorList>
            <consortium name="Lawrence Berkeley National Laboratory"/>
            <person name="Steindorff A."/>
            <person name="Hensen N."/>
            <person name="Bonometti L."/>
            <person name="Westerberg I."/>
            <person name="Brannstrom I.O."/>
            <person name="Guillou S."/>
            <person name="Cros-Aarteil S."/>
            <person name="Calhoun S."/>
            <person name="Haridas S."/>
            <person name="Kuo A."/>
            <person name="Mondo S."/>
            <person name="Pangilinan J."/>
            <person name="Riley R."/>
            <person name="Labutti K."/>
            <person name="Andreopoulos B."/>
            <person name="Lipzen A."/>
            <person name="Chen C."/>
            <person name="Yanf M."/>
            <person name="Daum C."/>
            <person name="Ng V."/>
            <person name="Clum A."/>
            <person name="Ohm R."/>
            <person name="Martin F."/>
            <person name="Silar P."/>
            <person name="Natvig D."/>
            <person name="Lalanne C."/>
            <person name="Gautier V."/>
            <person name="Ament-Velasquez S.L."/>
            <person name="Kruys A."/>
            <person name="Hutchinson M.I."/>
            <person name="Powell A.J."/>
            <person name="Barry K."/>
            <person name="Miller A.N."/>
            <person name="Grigoriev I.V."/>
            <person name="Debuchy R."/>
            <person name="Gladieux P."/>
            <person name="Thoren M.H."/>
            <person name="Johannesson H."/>
        </authorList>
    </citation>
    <scope>NUCLEOTIDE SEQUENCE</scope>
    <source>
        <strain evidence="4">PSN293</strain>
    </source>
</reference>
<evidence type="ECO:0000313" key="5">
    <source>
        <dbReference type="Proteomes" id="UP001301769"/>
    </source>
</evidence>
<feature type="region of interest" description="Disordered" evidence="1">
    <location>
        <begin position="306"/>
        <end position="349"/>
    </location>
</feature>
<organism evidence="4 5">
    <name type="scientific">Rhypophila decipiens</name>
    <dbReference type="NCBI Taxonomy" id="261697"/>
    <lineage>
        <taxon>Eukaryota</taxon>
        <taxon>Fungi</taxon>
        <taxon>Dikarya</taxon>
        <taxon>Ascomycota</taxon>
        <taxon>Pezizomycotina</taxon>
        <taxon>Sordariomycetes</taxon>
        <taxon>Sordariomycetidae</taxon>
        <taxon>Sordariales</taxon>
        <taxon>Naviculisporaceae</taxon>
        <taxon>Rhypophila</taxon>
    </lineage>
</organism>
<accession>A0AAN7BDY3</accession>
<evidence type="ECO:0000256" key="3">
    <source>
        <dbReference type="SAM" id="SignalP"/>
    </source>
</evidence>
<feature type="region of interest" description="Disordered" evidence="1">
    <location>
        <begin position="375"/>
        <end position="433"/>
    </location>
</feature>
<dbReference type="Proteomes" id="UP001301769">
    <property type="component" value="Unassembled WGS sequence"/>
</dbReference>
<protein>
    <submittedName>
        <fullName evidence="4">Uncharacterized protein</fullName>
    </submittedName>
</protein>
<feature type="region of interest" description="Disordered" evidence="1">
    <location>
        <begin position="488"/>
        <end position="525"/>
    </location>
</feature>
<feature type="compositionally biased region" description="Basic and acidic residues" evidence="1">
    <location>
        <begin position="580"/>
        <end position="595"/>
    </location>
</feature>
<dbReference type="PANTHER" id="PTHR48125">
    <property type="entry name" value="LP07818P1"/>
    <property type="match status" value="1"/>
</dbReference>
<keyword evidence="2" id="KW-1133">Transmembrane helix</keyword>
<feature type="compositionally biased region" description="Pro residues" evidence="1">
    <location>
        <begin position="402"/>
        <end position="414"/>
    </location>
</feature>
<feature type="compositionally biased region" description="Gly residues" evidence="1">
    <location>
        <begin position="47"/>
        <end position="57"/>
    </location>
</feature>
<comment type="caution">
    <text evidence="4">The sequence shown here is derived from an EMBL/GenBank/DDBJ whole genome shotgun (WGS) entry which is preliminary data.</text>
</comment>
<sequence length="665" mass="72043">MRLTTVLCSVALVVQGIEALPHGGRNPDSPKYQRRDRFRRRQHWGPPQGGRQNGHGNGNNLKPVPPPVAITPPTNHNPAPGSAQAQDNLPPLEPGLEGGPVSGLNFLPGDGDDDINTASVPLDAPVTSTTPCITTVTQTIDVTLLITASRPKPSLVVILRWIILLFRRCRRPLVVMRILVLTFMLIPLPRLILCLSHCRNLPLPFPQAAQVTSEPCPEDEDGSPMTLSFEVVPVPASTVTPYIEPASSAPATSMSVDIFNLPLEGVEPSAVVSSTPSSSNSLWAEFWPGEQQRQGTAAGDVAAAETGFVTSDEKKKQKQKRDVDYDDEEGPVPDNKPDRGSLGGGAEHIHDVGREGEMITRTETRTIQHFATITPSANNGEGFVTPPLGHPRPRPLQDIPHVPLPPLPAPPPSPAMTDPPKSPAFRRPKPQPDISSPMQLLFLILELKLKLKGYLIGSKCPNRHIHCNVKDIHPGPPPVRDSPPGFVGGWGVDHRPPGRKDARNLSRRDYGAETAEDQKNQIDTQKMQDEVDGAFLIEQVVEEAPGVPISLGGCYQRCLKITQGNPSGCKSYAYYPPHPHSQDLEARGENHRPQEQEEYSSEEGHEQDGQGKPHCDIFGEEVAAIFSPGAAAPSPPQPVPVHNTWFDLECGSPLDEKWAGLGVGV</sequence>
<keyword evidence="2" id="KW-0472">Membrane</keyword>
<feature type="compositionally biased region" description="Basic and acidic residues" evidence="1">
    <location>
        <begin position="311"/>
        <end position="323"/>
    </location>
</feature>
<feature type="compositionally biased region" description="Basic and acidic residues" evidence="1">
    <location>
        <begin position="492"/>
        <end position="520"/>
    </location>
</feature>
<feature type="transmembrane region" description="Helical" evidence="2">
    <location>
        <begin position="174"/>
        <end position="193"/>
    </location>
</feature>
<dbReference type="AlphaFoldDB" id="A0AAN7BDY3"/>
<feature type="region of interest" description="Disordered" evidence="1">
    <location>
        <begin position="572"/>
        <end position="615"/>
    </location>
</feature>
<evidence type="ECO:0000256" key="1">
    <source>
        <dbReference type="SAM" id="MobiDB-lite"/>
    </source>
</evidence>